<dbReference type="AlphaFoldDB" id="A0A397W441"/>
<gene>
    <name evidence="1" type="ORF">C2G38_2156578</name>
</gene>
<proteinExistence type="predicted"/>
<organism evidence="1 2">
    <name type="scientific">Gigaspora rosea</name>
    <dbReference type="NCBI Taxonomy" id="44941"/>
    <lineage>
        <taxon>Eukaryota</taxon>
        <taxon>Fungi</taxon>
        <taxon>Fungi incertae sedis</taxon>
        <taxon>Mucoromycota</taxon>
        <taxon>Glomeromycotina</taxon>
        <taxon>Glomeromycetes</taxon>
        <taxon>Diversisporales</taxon>
        <taxon>Gigasporaceae</taxon>
        <taxon>Gigaspora</taxon>
    </lineage>
</organism>
<evidence type="ECO:0000313" key="1">
    <source>
        <dbReference type="EMBL" id="RIB28988.1"/>
    </source>
</evidence>
<dbReference type="Proteomes" id="UP000266673">
    <property type="component" value="Unassembled WGS sequence"/>
</dbReference>
<dbReference type="PANTHER" id="PTHR46954">
    <property type="entry name" value="C2H2-TYPE DOMAIN-CONTAINING PROTEIN"/>
    <property type="match status" value="1"/>
</dbReference>
<dbReference type="EMBL" id="QKWP01000050">
    <property type="protein sequence ID" value="RIB28988.1"/>
    <property type="molecule type" value="Genomic_DNA"/>
</dbReference>
<protein>
    <submittedName>
        <fullName evidence="1">Uncharacterized protein</fullName>
    </submittedName>
</protein>
<keyword evidence="2" id="KW-1185">Reference proteome</keyword>
<dbReference type="STRING" id="44941.A0A397W441"/>
<sequence>MESTTLQPNTILALRNFLSIWRQDPAAQYNLGIFSQNVILWDDQNPEQVIDVTPKEETEPLVELNELLRPFDEDIEALLSEKLIEKPKAITPLLKDLTQTLNPQKTTRTNPFLRETWTAQVDKILQDLPKFKQSHRGQRQAIEAHYYLGTIIEKQTEHRDQIREQIRKVKGDRKTQDIWKGAQRIRKIFTICPKDLMYQTNYLSVTQVTKLKDEVYAALLEELEKEFTEIVNAAYNAYTDYNAYNDYNAYYDYHAYNAYDAYSAYTAYDAYDAYSAYTAYNAYTVYNAYVALVDYSVYHSQASSTTIAKDTTEDITENTTEVTTDYLSKSRETLAQTKLKEELIRLNQELSQLQDREDKDLITDAASERKKQVEDQLKAAGINTQLIKPVGRPRLEEAQPDGQADELRCLEIIRSVKILDQLHAAFEQMNYKISHSATYLQLLSKQFNTEEGKWHVKTVPVKLLRSQSTARKRHEDTYFCASFVRNIKEMVSLLGLQSILTISQDDKTKIPLGLAVANKQAPIPIRVEYRVELPDHD</sequence>
<evidence type="ECO:0000313" key="2">
    <source>
        <dbReference type="Proteomes" id="UP000266673"/>
    </source>
</evidence>
<accession>A0A397W441</accession>
<comment type="caution">
    <text evidence="1">The sequence shown here is derived from an EMBL/GenBank/DDBJ whole genome shotgun (WGS) entry which is preliminary data.</text>
</comment>
<reference evidence="1 2" key="1">
    <citation type="submission" date="2018-06" db="EMBL/GenBank/DDBJ databases">
        <title>Comparative genomics reveals the genomic features of Rhizophagus irregularis, R. cerebriforme, R. diaphanum and Gigaspora rosea, and their symbiotic lifestyle signature.</title>
        <authorList>
            <person name="Morin E."/>
            <person name="San Clemente H."/>
            <person name="Chen E.C.H."/>
            <person name="De La Providencia I."/>
            <person name="Hainaut M."/>
            <person name="Kuo A."/>
            <person name="Kohler A."/>
            <person name="Murat C."/>
            <person name="Tang N."/>
            <person name="Roy S."/>
            <person name="Loubradou J."/>
            <person name="Henrissat B."/>
            <person name="Grigoriev I.V."/>
            <person name="Corradi N."/>
            <person name="Roux C."/>
            <person name="Martin F.M."/>
        </authorList>
    </citation>
    <scope>NUCLEOTIDE SEQUENCE [LARGE SCALE GENOMIC DNA]</scope>
    <source>
        <strain evidence="1 2">DAOM 194757</strain>
    </source>
</reference>
<dbReference type="PANTHER" id="PTHR46954:SF1">
    <property type="entry name" value="C2H2-TYPE DOMAIN-CONTAINING PROTEIN"/>
    <property type="match status" value="1"/>
</dbReference>
<name>A0A397W441_9GLOM</name>
<dbReference type="OrthoDB" id="2488304at2759"/>